<evidence type="ECO:0000256" key="3">
    <source>
        <dbReference type="ARBA" id="ARBA00022475"/>
    </source>
</evidence>
<keyword evidence="3" id="KW-1003">Cell membrane</keyword>
<evidence type="ECO:0000313" key="9">
    <source>
        <dbReference type="EMBL" id="MFC1849945.1"/>
    </source>
</evidence>
<evidence type="ECO:0000256" key="6">
    <source>
        <dbReference type="ARBA" id="ARBA00023136"/>
    </source>
</evidence>
<evidence type="ECO:0000313" key="10">
    <source>
        <dbReference type="Proteomes" id="UP001594351"/>
    </source>
</evidence>
<keyword evidence="7" id="KW-0653">Protein transport</keyword>
<keyword evidence="5 8" id="KW-1133">Transmembrane helix</keyword>
<dbReference type="PANTHER" id="PTHR30558">
    <property type="entry name" value="EXBD MEMBRANE COMPONENT OF PMF-DRIVEN MACROMOLECULE IMPORT SYSTEM"/>
    <property type="match status" value="1"/>
</dbReference>
<evidence type="ECO:0000256" key="5">
    <source>
        <dbReference type="ARBA" id="ARBA00022989"/>
    </source>
</evidence>
<dbReference type="InterPro" id="IPR003400">
    <property type="entry name" value="ExbD"/>
</dbReference>
<dbReference type="Proteomes" id="UP001594351">
    <property type="component" value="Unassembled WGS sequence"/>
</dbReference>
<dbReference type="Gene3D" id="3.30.420.270">
    <property type="match status" value="1"/>
</dbReference>
<keyword evidence="10" id="KW-1185">Reference proteome</keyword>
<evidence type="ECO:0000256" key="4">
    <source>
        <dbReference type="ARBA" id="ARBA00022692"/>
    </source>
</evidence>
<comment type="caution">
    <text evidence="9">The sequence shown here is derived from an EMBL/GenBank/DDBJ whole genome shotgun (WGS) entry which is preliminary data.</text>
</comment>
<dbReference type="EMBL" id="JBHPBY010000067">
    <property type="protein sequence ID" value="MFC1849945.1"/>
    <property type="molecule type" value="Genomic_DNA"/>
</dbReference>
<keyword evidence="7" id="KW-0813">Transport</keyword>
<accession>A0ABV6YUV5</accession>
<evidence type="ECO:0000256" key="2">
    <source>
        <dbReference type="ARBA" id="ARBA00005811"/>
    </source>
</evidence>
<gene>
    <name evidence="9" type="ORF">ACFL27_07125</name>
</gene>
<evidence type="ECO:0000256" key="8">
    <source>
        <dbReference type="SAM" id="Phobius"/>
    </source>
</evidence>
<comment type="subcellular location">
    <subcellularLocation>
        <location evidence="1">Cell membrane</location>
        <topology evidence="1">Single-pass membrane protein</topology>
    </subcellularLocation>
    <subcellularLocation>
        <location evidence="7">Cell membrane</location>
        <topology evidence="7">Single-pass type II membrane protein</topology>
    </subcellularLocation>
</comment>
<organism evidence="9 10">
    <name type="scientific">candidate division CSSED10-310 bacterium</name>
    <dbReference type="NCBI Taxonomy" id="2855610"/>
    <lineage>
        <taxon>Bacteria</taxon>
        <taxon>Bacteria division CSSED10-310</taxon>
    </lineage>
</organism>
<reference evidence="9 10" key="1">
    <citation type="submission" date="2024-09" db="EMBL/GenBank/DDBJ databases">
        <title>Laminarin stimulates single cell rates of sulfate reduction while oxygen inhibits transcriptomic activity in coastal marine sediment.</title>
        <authorList>
            <person name="Lindsay M."/>
            <person name="Orcutt B."/>
            <person name="Emerson D."/>
            <person name="Stepanauskas R."/>
            <person name="D'Angelo T."/>
        </authorList>
    </citation>
    <scope>NUCLEOTIDE SEQUENCE [LARGE SCALE GENOMIC DNA]</scope>
    <source>
        <strain evidence="9">SAG AM-311-K15</strain>
    </source>
</reference>
<feature type="transmembrane region" description="Helical" evidence="8">
    <location>
        <begin position="20"/>
        <end position="38"/>
    </location>
</feature>
<protein>
    <submittedName>
        <fullName evidence="9">ExbD/TolR family protein</fullName>
    </submittedName>
</protein>
<sequence>MAGPLNRKGSALSEINVTPLVDVMLVLLIIFMVTAPLLKQGISVELPQGAPRDIDVDESYVISITDKSEYYFNQDLVTLPELERRLRIFNERGFLKIVFLRADKTVPYGVVVAAMDVIKKAGVEQLGIVTEPYD</sequence>
<dbReference type="PANTHER" id="PTHR30558:SF7">
    <property type="entry name" value="TOL-PAL SYSTEM PROTEIN TOLR"/>
    <property type="match status" value="1"/>
</dbReference>
<evidence type="ECO:0000256" key="7">
    <source>
        <dbReference type="RuleBase" id="RU003879"/>
    </source>
</evidence>
<proteinExistence type="inferred from homology"/>
<keyword evidence="6 8" id="KW-0472">Membrane</keyword>
<evidence type="ECO:0000256" key="1">
    <source>
        <dbReference type="ARBA" id="ARBA00004162"/>
    </source>
</evidence>
<dbReference type="Pfam" id="PF02472">
    <property type="entry name" value="ExbD"/>
    <property type="match status" value="1"/>
</dbReference>
<keyword evidence="4 7" id="KW-0812">Transmembrane</keyword>
<name>A0ABV6YUV5_UNCC1</name>
<comment type="similarity">
    <text evidence="2 7">Belongs to the ExbD/TolR family.</text>
</comment>